<dbReference type="Proteomes" id="UP000799757">
    <property type="component" value="Unassembled WGS sequence"/>
</dbReference>
<feature type="compositionally biased region" description="Polar residues" evidence="1">
    <location>
        <begin position="29"/>
        <end position="40"/>
    </location>
</feature>
<reference evidence="2" key="1">
    <citation type="journal article" date="2020" name="Stud. Mycol.">
        <title>101 Dothideomycetes genomes: a test case for predicting lifestyles and emergence of pathogens.</title>
        <authorList>
            <person name="Haridas S."/>
            <person name="Albert R."/>
            <person name="Binder M."/>
            <person name="Bloem J."/>
            <person name="Labutti K."/>
            <person name="Salamov A."/>
            <person name="Andreopoulos B."/>
            <person name="Baker S."/>
            <person name="Barry K."/>
            <person name="Bills G."/>
            <person name="Bluhm B."/>
            <person name="Cannon C."/>
            <person name="Castanera R."/>
            <person name="Culley D."/>
            <person name="Daum C."/>
            <person name="Ezra D."/>
            <person name="Gonzalez J."/>
            <person name="Henrissat B."/>
            <person name="Kuo A."/>
            <person name="Liang C."/>
            <person name="Lipzen A."/>
            <person name="Lutzoni F."/>
            <person name="Magnuson J."/>
            <person name="Mondo S."/>
            <person name="Nolan M."/>
            <person name="Ohm R."/>
            <person name="Pangilinan J."/>
            <person name="Park H.-J."/>
            <person name="Ramirez L."/>
            <person name="Alfaro M."/>
            <person name="Sun H."/>
            <person name="Tritt A."/>
            <person name="Yoshinaga Y."/>
            <person name="Zwiers L.-H."/>
            <person name="Turgeon B."/>
            <person name="Goodwin S."/>
            <person name="Spatafora J."/>
            <person name="Crous P."/>
            <person name="Grigoriev I."/>
        </authorList>
    </citation>
    <scope>NUCLEOTIDE SEQUENCE</scope>
    <source>
        <strain evidence="2">CBS 109.77</strain>
    </source>
</reference>
<proteinExistence type="predicted"/>
<keyword evidence="3" id="KW-1185">Reference proteome</keyword>
<feature type="compositionally biased region" description="Basic and acidic residues" evidence="1">
    <location>
        <begin position="41"/>
        <end position="68"/>
    </location>
</feature>
<evidence type="ECO:0000256" key="1">
    <source>
        <dbReference type="SAM" id="MobiDB-lite"/>
    </source>
</evidence>
<accession>A0A6A6WTH1</accession>
<feature type="region of interest" description="Disordered" evidence="1">
    <location>
        <begin position="1"/>
        <end position="68"/>
    </location>
</feature>
<name>A0A6A6WTH1_9PLEO</name>
<evidence type="ECO:0000313" key="3">
    <source>
        <dbReference type="Proteomes" id="UP000799757"/>
    </source>
</evidence>
<sequence>MPLPTNTENSTSKTTSSATAQTAHEVEKPSTQSVASASHAQKTDAELEAERLYEERMEDEYAKREGGA</sequence>
<dbReference type="EMBL" id="MU002346">
    <property type="protein sequence ID" value="KAF2787218.1"/>
    <property type="molecule type" value="Genomic_DNA"/>
</dbReference>
<organism evidence="2 3">
    <name type="scientific">Melanomma pulvis-pyrius CBS 109.77</name>
    <dbReference type="NCBI Taxonomy" id="1314802"/>
    <lineage>
        <taxon>Eukaryota</taxon>
        <taxon>Fungi</taxon>
        <taxon>Dikarya</taxon>
        <taxon>Ascomycota</taxon>
        <taxon>Pezizomycotina</taxon>
        <taxon>Dothideomycetes</taxon>
        <taxon>Pleosporomycetidae</taxon>
        <taxon>Pleosporales</taxon>
        <taxon>Melanommataceae</taxon>
        <taxon>Melanomma</taxon>
    </lineage>
</organism>
<protein>
    <submittedName>
        <fullName evidence="2">Uncharacterized protein</fullName>
    </submittedName>
</protein>
<feature type="compositionally biased region" description="Low complexity" evidence="1">
    <location>
        <begin position="1"/>
        <end position="23"/>
    </location>
</feature>
<evidence type="ECO:0000313" key="2">
    <source>
        <dbReference type="EMBL" id="KAF2787218.1"/>
    </source>
</evidence>
<dbReference type="AlphaFoldDB" id="A0A6A6WTH1"/>
<gene>
    <name evidence="2" type="ORF">K505DRAFT_329815</name>
</gene>